<protein>
    <recommendedName>
        <fullName evidence="5">Transmembrane protein</fullName>
    </recommendedName>
</protein>
<gene>
    <name evidence="3" type="ORF">RDB_LOCUS114008</name>
</gene>
<feature type="region of interest" description="Disordered" evidence="1">
    <location>
        <begin position="1"/>
        <end position="52"/>
    </location>
</feature>
<feature type="transmembrane region" description="Helical" evidence="2">
    <location>
        <begin position="114"/>
        <end position="137"/>
    </location>
</feature>
<keyword evidence="2" id="KW-0812">Transmembrane</keyword>
<dbReference type="InterPro" id="IPR018750">
    <property type="entry name" value="DUF2306_membrane"/>
</dbReference>
<reference evidence="3" key="1">
    <citation type="submission" date="2021-01" db="EMBL/GenBank/DDBJ databases">
        <authorList>
            <person name="Kaushik A."/>
        </authorList>
    </citation>
    <scope>NUCLEOTIDE SEQUENCE</scope>
    <source>
        <strain evidence="3">AG2-2IIIB</strain>
    </source>
</reference>
<organism evidence="3 4">
    <name type="scientific">Rhizoctonia solani</name>
    <dbReference type="NCBI Taxonomy" id="456999"/>
    <lineage>
        <taxon>Eukaryota</taxon>
        <taxon>Fungi</taxon>
        <taxon>Dikarya</taxon>
        <taxon>Basidiomycota</taxon>
        <taxon>Agaricomycotina</taxon>
        <taxon>Agaricomycetes</taxon>
        <taxon>Cantharellales</taxon>
        <taxon>Ceratobasidiaceae</taxon>
        <taxon>Rhizoctonia</taxon>
    </lineage>
</organism>
<feature type="compositionally biased region" description="Basic and acidic residues" evidence="1">
    <location>
        <begin position="30"/>
        <end position="39"/>
    </location>
</feature>
<feature type="transmembrane region" description="Helical" evidence="2">
    <location>
        <begin position="300"/>
        <end position="321"/>
    </location>
</feature>
<dbReference type="AlphaFoldDB" id="A0A8H3GX23"/>
<keyword evidence="2" id="KW-0472">Membrane</keyword>
<evidence type="ECO:0000256" key="1">
    <source>
        <dbReference type="SAM" id="MobiDB-lite"/>
    </source>
</evidence>
<accession>A0A8H3GX23</accession>
<feature type="transmembrane region" description="Helical" evidence="2">
    <location>
        <begin position="67"/>
        <end position="87"/>
    </location>
</feature>
<feature type="transmembrane region" description="Helical" evidence="2">
    <location>
        <begin position="216"/>
        <end position="237"/>
    </location>
</feature>
<dbReference type="Proteomes" id="UP000663843">
    <property type="component" value="Unassembled WGS sequence"/>
</dbReference>
<feature type="compositionally biased region" description="Polar residues" evidence="1">
    <location>
        <begin position="40"/>
        <end position="52"/>
    </location>
</feature>
<dbReference type="EMBL" id="CAJMWT010003732">
    <property type="protein sequence ID" value="CAE6477820.1"/>
    <property type="molecule type" value="Genomic_DNA"/>
</dbReference>
<comment type="caution">
    <text evidence="3">The sequence shown here is derived from an EMBL/GenBank/DDBJ whole genome shotgun (WGS) entry which is preliminary data.</text>
</comment>
<feature type="transmembrane region" description="Helical" evidence="2">
    <location>
        <begin position="149"/>
        <end position="168"/>
    </location>
</feature>
<name>A0A8H3GX23_9AGAM</name>
<proteinExistence type="predicted"/>
<sequence length="349" mass="38701">MSRSPDTVFYPTYNPPYSPYSLDASSPVDTDVKHDDSKQSTDNQPNSGPNTSAVRGPWWMLSFERRLSLGLFLFCGGGIIGFCLATAQKMSFQRLLATTTPVEGYWYQKSPWKIFVILHIVTTIPASFFSVLCFLPVTFKMWPRLHGAAGYVVSLLLIVSCVAGGTVSRRAQGGELAVQLGYYVLSSGATASVVMGCIEGWRGAFDAHREWMLRAWVYNGALVTAHVAVAVSARIIARIASYYTPMRCSEIRYVINSDKISTDFPQCSTPEAVANPDNSYVAVKAAWEQGRLGQSSAIRVTFGMSMLLAIILHCVGVEIYIRATRDESDKLREWSRKRRLRATQPYLVS</sequence>
<keyword evidence="2" id="KW-1133">Transmembrane helix</keyword>
<evidence type="ECO:0000256" key="2">
    <source>
        <dbReference type="SAM" id="Phobius"/>
    </source>
</evidence>
<evidence type="ECO:0000313" key="3">
    <source>
        <dbReference type="EMBL" id="CAE6477820.1"/>
    </source>
</evidence>
<feature type="transmembrane region" description="Helical" evidence="2">
    <location>
        <begin position="180"/>
        <end position="204"/>
    </location>
</feature>
<evidence type="ECO:0000313" key="4">
    <source>
        <dbReference type="Proteomes" id="UP000663843"/>
    </source>
</evidence>
<evidence type="ECO:0008006" key="5">
    <source>
        <dbReference type="Google" id="ProtNLM"/>
    </source>
</evidence>
<dbReference type="Pfam" id="PF10067">
    <property type="entry name" value="DUF2306"/>
    <property type="match status" value="1"/>
</dbReference>